<feature type="chain" id="PRO_5023088580" evidence="1">
    <location>
        <begin position="21"/>
        <end position="337"/>
    </location>
</feature>
<dbReference type="RefSeq" id="WP_150007316.1">
    <property type="nucleotide sequence ID" value="NZ_BKCN01000018.1"/>
</dbReference>
<comment type="caution">
    <text evidence="2">The sequence shown here is derived from an EMBL/GenBank/DDBJ whole genome shotgun (WGS) entry which is preliminary data.</text>
</comment>
<evidence type="ECO:0000313" key="2">
    <source>
        <dbReference type="EMBL" id="GER05112.1"/>
    </source>
</evidence>
<organism evidence="2 3">
    <name type="scientific">Iodidimonas nitroreducens</name>
    <dbReference type="NCBI Taxonomy" id="1236968"/>
    <lineage>
        <taxon>Bacteria</taxon>
        <taxon>Pseudomonadati</taxon>
        <taxon>Pseudomonadota</taxon>
        <taxon>Alphaproteobacteria</taxon>
        <taxon>Iodidimonadales</taxon>
        <taxon>Iodidimonadaceae</taxon>
        <taxon>Iodidimonas</taxon>
    </lineage>
</organism>
<evidence type="ECO:0000313" key="3">
    <source>
        <dbReference type="Proteomes" id="UP000324996"/>
    </source>
</evidence>
<dbReference type="EMBL" id="BKCN01000018">
    <property type="protein sequence ID" value="GER05112.1"/>
    <property type="molecule type" value="Genomic_DNA"/>
</dbReference>
<keyword evidence="1" id="KW-0732">Signal</keyword>
<dbReference type="InterPro" id="IPR037107">
    <property type="entry name" value="Put_OMP_sf"/>
</dbReference>
<gene>
    <name evidence="2" type="ORF">JCM17846_27940</name>
</gene>
<dbReference type="InterPro" id="IPR018707">
    <property type="entry name" value="LpxR"/>
</dbReference>
<proteinExistence type="predicted"/>
<protein>
    <submittedName>
        <fullName evidence="2">Membrane protein</fullName>
    </submittedName>
</protein>
<feature type="signal peptide" evidence="1">
    <location>
        <begin position="1"/>
        <end position="20"/>
    </location>
</feature>
<name>A0A5A7NA51_9PROT</name>
<dbReference type="AlphaFoldDB" id="A0A5A7NA51"/>
<reference evidence="2 3" key="1">
    <citation type="submission" date="2019-09" db="EMBL/GenBank/DDBJ databases">
        <title>NBRP : Genome information of microbial organism related human and environment.</title>
        <authorList>
            <person name="Hattori M."/>
            <person name="Oshima K."/>
            <person name="Inaba H."/>
            <person name="Suda W."/>
            <person name="Sakamoto M."/>
            <person name="Iino T."/>
            <person name="Kitahara M."/>
            <person name="Oshida Y."/>
            <person name="Iida T."/>
            <person name="Kudo T."/>
            <person name="Itoh T."/>
            <person name="Ohkuma M."/>
        </authorList>
    </citation>
    <scope>NUCLEOTIDE SEQUENCE [LARGE SCALE GENOMIC DNA]</scope>
    <source>
        <strain evidence="2 3">Q-1</strain>
    </source>
</reference>
<accession>A0A5A7NA51</accession>
<dbReference type="Gene3D" id="2.40.128.140">
    <property type="entry name" value="Outer membrane protein"/>
    <property type="match status" value="1"/>
</dbReference>
<keyword evidence="3" id="KW-1185">Reference proteome</keyword>
<evidence type="ECO:0000256" key="1">
    <source>
        <dbReference type="SAM" id="SignalP"/>
    </source>
</evidence>
<sequence>MTYPSAFFLFLIGLNVPISAALAQSMPPSQSPKRSVLSFQSENDLYGDGKDRWFTNGFRMALALAPDDRPGAVSFIGDWLPSKPAAKETDLFIAIGQSMFSPEDITIRERQPDDRPYAGWLFVEVGASGQVGNMQETLTLSLGVTGPPSLAERTQKFVHTLTNSPEPQGWDYQIEAEPTVQLYYERAWFYQIFEWGDWLAGDLSPRVGADLGTVFVDANLGLVGRIGNFLPHALPPRINPSATGSGKILRAKPNGIGWSLFAGYETRAVARNLFLDGGIFDQSQSVAKKTFVREFSAGLVLSFDRFALTYSYIERSREFELQRTSQVFGSINLSIAF</sequence>
<dbReference type="Pfam" id="PF09982">
    <property type="entry name" value="LpxR"/>
    <property type="match status" value="1"/>
</dbReference>
<dbReference type="Proteomes" id="UP000324996">
    <property type="component" value="Unassembled WGS sequence"/>
</dbReference>